<reference evidence="1 2" key="1">
    <citation type="journal article" date="2021" name="Elife">
        <title>Chloroplast acquisition without the gene transfer in kleptoplastic sea slugs, Plakobranchus ocellatus.</title>
        <authorList>
            <person name="Maeda T."/>
            <person name="Takahashi S."/>
            <person name="Yoshida T."/>
            <person name="Shimamura S."/>
            <person name="Takaki Y."/>
            <person name="Nagai Y."/>
            <person name="Toyoda A."/>
            <person name="Suzuki Y."/>
            <person name="Arimoto A."/>
            <person name="Ishii H."/>
            <person name="Satoh N."/>
            <person name="Nishiyama T."/>
            <person name="Hasebe M."/>
            <person name="Maruyama T."/>
            <person name="Minagawa J."/>
            <person name="Obokata J."/>
            <person name="Shigenobu S."/>
        </authorList>
    </citation>
    <scope>NUCLEOTIDE SEQUENCE [LARGE SCALE GENOMIC DNA]</scope>
</reference>
<evidence type="ECO:0000313" key="2">
    <source>
        <dbReference type="Proteomes" id="UP000735302"/>
    </source>
</evidence>
<organism evidence="1 2">
    <name type="scientific">Plakobranchus ocellatus</name>
    <dbReference type="NCBI Taxonomy" id="259542"/>
    <lineage>
        <taxon>Eukaryota</taxon>
        <taxon>Metazoa</taxon>
        <taxon>Spiralia</taxon>
        <taxon>Lophotrochozoa</taxon>
        <taxon>Mollusca</taxon>
        <taxon>Gastropoda</taxon>
        <taxon>Heterobranchia</taxon>
        <taxon>Euthyneura</taxon>
        <taxon>Panpulmonata</taxon>
        <taxon>Sacoglossa</taxon>
        <taxon>Placobranchoidea</taxon>
        <taxon>Plakobranchidae</taxon>
        <taxon>Plakobranchus</taxon>
    </lineage>
</organism>
<protein>
    <submittedName>
        <fullName evidence="1">Uncharacterized protein</fullName>
    </submittedName>
</protein>
<sequence length="70" mass="7120">MNAMSGGGAGGAIGTLDNSYGEIFRDPSVSQGGVGGAQKIANPAGDLQGPFRCGFDFHYQRLGLMEGLKA</sequence>
<dbReference type="AlphaFoldDB" id="A0AAV4DYR3"/>
<gene>
    <name evidence="1" type="ORF">PoB_007570500</name>
</gene>
<evidence type="ECO:0000313" key="1">
    <source>
        <dbReference type="EMBL" id="GFO49200.1"/>
    </source>
</evidence>
<name>A0AAV4DYR3_9GAST</name>
<accession>A0AAV4DYR3</accession>
<dbReference type="Proteomes" id="UP000735302">
    <property type="component" value="Unassembled WGS sequence"/>
</dbReference>
<keyword evidence="2" id="KW-1185">Reference proteome</keyword>
<proteinExistence type="predicted"/>
<dbReference type="EMBL" id="BLXT01008461">
    <property type="protein sequence ID" value="GFO49200.1"/>
    <property type="molecule type" value="Genomic_DNA"/>
</dbReference>
<comment type="caution">
    <text evidence="1">The sequence shown here is derived from an EMBL/GenBank/DDBJ whole genome shotgun (WGS) entry which is preliminary data.</text>
</comment>